<dbReference type="SMART" id="SM00267">
    <property type="entry name" value="GGDEF"/>
    <property type="match status" value="1"/>
</dbReference>
<dbReference type="PANTHER" id="PTHR44757">
    <property type="entry name" value="DIGUANYLATE CYCLASE DGCP"/>
    <property type="match status" value="1"/>
</dbReference>
<dbReference type="InterPro" id="IPR043128">
    <property type="entry name" value="Rev_trsase/Diguanyl_cyclase"/>
</dbReference>
<proteinExistence type="predicted"/>
<name>A0A4Y8PXP6_9BACL</name>
<feature type="transmembrane region" description="Helical" evidence="1">
    <location>
        <begin position="178"/>
        <end position="201"/>
    </location>
</feature>
<accession>A0A4Y8PXP6</accession>
<keyword evidence="1" id="KW-0472">Membrane</keyword>
<feature type="transmembrane region" description="Helical" evidence="1">
    <location>
        <begin position="107"/>
        <end position="125"/>
    </location>
</feature>
<keyword evidence="1" id="KW-0812">Transmembrane</keyword>
<dbReference type="Pfam" id="PF00563">
    <property type="entry name" value="EAL"/>
    <property type="match status" value="1"/>
</dbReference>
<feature type="domain" description="GGDEF" evidence="3">
    <location>
        <begin position="487"/>
        <end position="620"/>
    </location>
</feature>
<feature type="transmembrane region" description="Helical" evidence="1">
    <location>
        <begin position="132"/>
        <end position="150"/>
    </location>
</feature>
<dbReference type="FunFam" id="3.20.20.450:FF:000001">
    <property type="entry name" value="Cyclic di-GMP phosphodiesterase yahA"/>
    <property type="match status" value="1"/>
</dbReference>
<dbReference type="CDD" id="cd01948">
    <property type="entry name" value="EAL"/>
    <property type="match status" value="1"/>
</dbReference>
<comment type="caution">
    <text evidence="4">The sequence shown here is derived from an EMBL/GenBank/DDBJ whole genome shotgun (WGS) entry which is preliminary data.</text>
</comment>
<dbReference type="PANTHER" id="PTHR44757:SF2">
    <property type="entry name" value="BIOFILM ARCHITECTURE MAINTENANCE PROTEIN MBAA"/>
    <property type="match status" value="1"/>
</dbReference>
<dbReference type="Pfam" id="PF00990">
    <property type="entry name" value="GGDEF"/>
    <property type="match status" value="1"/>
</dbReference>
<dbReference type="PROSITE" id="PS50883">
    <property type="entry name" value="EAL"/>
    <property type="match status" value="1"/>
</dbReference>
<dbReference type="EMBL" id="MYFO01000025">
    <property type="protein sequence ID" value="TFE85541.1"/>
    <property type="molecule type" value="Genomic_DNA"/>
</dbReference>
<evidence type="ECO:0000259" key="3">
    <source>
        <dbReference type="PROSITE" id="PS50887"/>
    </source>
</evidence>
<feature type="transmembrane region" description="Helical" evidence="1">
    <location>
        <begin position="358"/>
        <end position="378"/>
    </location>
</feature>
<dbReference type="SMART" id="SM00052">
    <property type="entry name" value="EAL"/>
    <property type="match status" value="1"/>
</dbReference>
<protein>
    <submittedName>
        <fullName evidence="4">Diguanylate cyclase</fullName>
    </submittedName>
</protein>
<dbReference type="SUPFAM" id="SSF141868">
    <property type="entry name" value="EAL domain-like"/>
    <property type="match status" value="1"/>
</dbReference>
<evidence type="ECO:0000256" key="1">
    <source>
        <dbReference type="SAM" id="Phobius"/>
    </source>
</evidence>
<dbReference type="CDD" id="cd01949">
    <property type="entry name" value="GGDEF"/>
    <property type="match status" value="1"/>
</dbReference>
<dbReference type="Gene3D" id="3.30.70.270">
    <property type="match status" value="1"/>
</dbReference>
<dbReference type="InterPro" id="IPR035919">
    <property type="entry name" value="EAL_sf"/>
</dbReference>
<dbReference type="InterPro" id="IPR001633">
    <property type="entry name" value="EAL_dom"/>
</dbReference>
<dbReference type="NCBIfam" id="TIGR00254">
    <property type="entry name" value="GGDEF"/>
    <property type="match status" value="1"/>
</dbReference>
<dbReference type="Gene3D" id="3.20.20.450">
    <property type="entry name" value="EAL domain"/>
    <property type="match status" value="1"/>
</dbReference>
<evidence type="ECO:0000259" key="2">
    <source>
        <dbReference type="PROSITE" id="PS50883"/>
    </source>
</evidence>
<evidence type="ECO:0000313" key="5">
    <source>
        <dbReference type="Proteomes" id="UP000298246"/>
    </source>
</evidence>
<gene>
    <name evidence="4" type="ORF">B5M42_17215</name>
</gene>
<keyword evidence="5" id="KW-1185">Reference proteome</keyword>
<dbReference type="SUPFAM" id="SSF55073">
    <property type="entry name" value="Nucleotide cyclase"/>
    <property type="match status" value="1"/>
</dbReference>
<dbReference type="PROSITE" id="PS50887">
    <property type="entry name" value="GGDEF"/>
    <property type="match status" value="1"/>
</dbReference>
<dbReference type="InterPro" id="IPR029787">
    <property type="entry name" value="Nucleotide_cyclase"/>
</dbReference>
<evidence type="ECO:0000313" key="4">
    <source>
        <dbReference type="EMBL" id="TFE85541.1"/>
    </source>
</evidence>
<sequence length="891" mass="101265">MKSSFSSLRGAPAWALYLGGLALAGLCEHFELRLIYDLSFSFSSIFLLLLLLWFGLGPALAGAAVLYTFSFLVMGEPLLDMAGMAEVLFLGLVLGRKRTQLLLWDSVYWLTAGLPLLLIAYYAYYRTLTIEFVVLVTIAATNGLFNALIAEMTERYVPLRRWLGLTEAKERPVQLGQVLFHLSISAVAVPFLIFMVLNSWYGYRTVVHNSHQTALNIATGIKKELGKWGDTDITALRNGSMIQLGKLQEIINRYTTEDISEIVLTDGSNHVLATTSWVLGLDPYYDWRSNRSLKQLSASFYESRPLQRSHWLTADDWKKGSYLYNDTVPQFPLQIHIGIPIQMYMQQMYQQYLDQLKYLLFFAAGAALLALLIGRAIVRSLSHLAVATTRLTDKLYQQEAIEWPQSRIVEVISLVNNFRQTSHNLLRMFAESQEMNRKLQEQTAMLRQSEEKLQHLAYYDVLTDLPNRLHFSRYLQELITGAKPPELPIAVVFADLNRFKDINDSLGHAVGDALLQTIAGMFARLVSDGCKVFRLGGDEFVFVLEAAREDKLRQMTQRIFSAFAEPIRLKEEMTLYVTVSLGVSLYPRDGQDLGTIVKNADMAMYVAKEQGGNAVYYFNEDLNAAVTEKMFIDIGIREALGHEQFRLFYQPKVDPQSQRICGIEALIRWQHPELGTVPPTKFIPLAEESGLILEIDEWVVREACRQNRAWQQAGLPKVPVAVNISGRHFYQGNLHELICEALEESGLEAKYLQLEITEGVLIKNVEHVLDMIFMIIQLGVQISIDDFGTGYSSLNQLQRLPIYEVKLDRSFIQGIDRDRKKSSIVRAVIDLAHSMNLRVVAEGVETMQEMMFLVQLNCDELQGYLYSKPLPAEEFSALLSDVNRFVPLRRY</sequence>
<keyword evidence="1" id="KW-1133">Transmembrane helix</keyword>
<dbReference type="Proteomes" id="UP000298246">
    <property type="component" value="Unassembled WGS sequence"/>
</dbReference>
<dbReference type="InterPro" id="IPR052155">
    <property type="entry name" value="Biofilm_reg_signaling"/>
</dbReference>
<feature type="transmembrane region" description="Helical" evidence="1">
    <location>
        <begin position="40"/>
        <end position="66"/>
    </location>
</feature>
<dbReference type="AlphaFoldDB" id="A0A4Y8PXP6"/>
<feature type="domain" description="EAL" evidence="2">
    <location>
        <begin position="629"/>
        <end position="883"/>
    </location>
</feature>
<organism evidence="4 5">
    <name type="scientific">Paenibacillus athensensis</name>
    <dbReference type="NCBI Taxonomy" id="1967502"/>
    <lineage>
        <taxon>Bacteria</taxon>
        <taxon>Bacillati</taxon>
        <taxon>Bacillota</taxon>
        <taxon>Bacilli</taxon>
        <taxon>Bacillales</taxon>
        <taxon>Paenibacillaceae</taxon>
        <taxon>Paenibacillus</taxon>
    </lineage>
</organism>
<dbReference type="InterPro" id="IPR000160">
    <property type="entry name" value="GGDEF_dom"/>
</dbReference>
<reference evidence="4 5" key="1">
    <citation type="submission" date="2017-03" db="EMBL/GenBank/DDBJ databases">
        <title>Isolation of Levoglucosan Utilizing Bacteria.</title>
        <authorList>
            <person name="Arya A.S."/>
        </authorList>
    </citation>
    <scope>NUCLEOTIDE SEQUENCE [LARGE SCALE GENOMIC DNA]</scope>
    <source>
        <strain evidence="4 5">MEC069</strain>
    </source>
</reference>